<organism evidence="1 2">
    <name type="scientific">Thermanaerosceptrum fracticalcis</name>
    <dbReference type="NCBI Taxonomy" id="1712410"/>
    <lineage>
        <taxon>Bacteria</taxon>
        <taxon>Bacillati</taxon>
        <taxon>Bacillota</taxon>
        <taxon>Clostridia</taxon>
        <taxon>Eubacteriales</taxon>
        <taxon>Peptococcaceae</taxon>
        <taxon>Thermanaerosceptrum</taxon>
    </lineage>
</organism>
<name>A0A7G6E7Y4_THEFR</name>
<evidence type="ECO:0000313" key="2">
    <source>
        <dbReference type="Proteomes" id="UP000515847"/>
    </source>
</evidence>
<dbReference type="AlphaFoldDB" id="A0A7G6E7Y4"/>
<dbReference type="EMBL" id="CP045798">
    <property type="protein sequence ID" value="QNB48188.1"/>
    <property type="molecule type" value="Genomic_DNA"/>
</dbReference>
<accession>A0A7G6E7Y4</accession>
<proteinExistence type="predicted"/>
<gene>
    <name evidence="1" type="ORF">BR63_19085</name>
</gene>
<sequence length="80" mass="9672">MTELQLYKFCQDKEIEWREDRLILWIPYSDIEEFVKMIGYDYFSDVGIDVCLLYNCIAVELNEICADFEIDPENILEKDY</sequence>
<dbReference type="Proteomes" id="UP000515847">
    <property type="component" value="Chromosome"/>
</dbReference>
<keyword evidence="2" id="KW-1185">Reference proteome</keyword>
<evidence type="ECO:0000313" key="1">
    <source>
        <dbReference type="EMBL" id="QNB48188.1"/>
    </source>
</evidence>
<dbReference type="KEGG" id="tfr:BR63_19085"/>
<protein>
    <submittedName>
        <fullName evidence="1">Uncharacterized protein</fullName>
    </submittedName>
</protein>
<dbReference type="RefSeq" id="WP_034425036.1">
    <property type="nucleotide sequence ID" value="NZ_CP045798.1"/>
</dbReference>
<reference evidence="1 2" key="1">
    <citation type="journal article" date="2019" name="Front. Microbiol.">
        <title>Thermoanaerosceptrum fracticalcis gen. nov. sp. nov., a Novel Fumarate-Fermenting Microorganism From a Deep Fractured Carbonate Aquifer of the US Great Basin.</title>
        <authorList>
            <person name="Hamilton-Brehm S.D."/>
            <person name="Stewart L.E."/>
            <person name="Zavarin M."/>
            <person name="Caldwell M."/>
            <person name="Lawson P.A."/>
            <person name="Onstott T.C."/>
            <person name="Grzymski J."/>
            <person name="Neveux I."/>
            <person name="Lollar B.S."/>
            <person name="Russell C.E."/>
            <person name="Moser D.P."/>
        </authorList>
    </citation>
    <scope>NUCLEOTIDE SEQUENCE [LARGE SCALE GENOMIC DNA]</scope>
    <source>
        <strain evidence="1 2">DRI-13</strain>
    </source>
</reference>
<dbReference type="OrthoDB" id="2938624at2"/>